<dbReference type="EMBL" id="JACOGI010000003">
    <property type="protein sequence ID" value="MBC3517189.1"/>
    <property type="molecule type" value="Genomic_DNA"/>
</dbReference>
<gene>
    <name evidence="1" type="ORF">H8K20_12395</name>
</gene>
<sequence>MSKCKLCAFGVKAKQKLVEIGETQQWLEEEIKKDTGMYVDNGYLYKIFTGQRTAPKIVASINRILQLDDSTETIR</sequence>
<dbReference type="Proteomes" id="UP000597668">
    <property type="component" value="Unassembled WGS sequence"/>
</dbReference>
<accession>A0A8J6LUU7</accession>
<reference evidence="1" key="1">
    <citation type="submission" date="2020-08" db="EMBL/GenBank/DDBJ databases">
        <authorList>
            <person name="Liu C."/>
            <person name="Sun Q."/>
        </authorList>
    </citation>
    <scope>NUCLEOTIDE SEQUENCE</scope>
    <source>
        <strain evidence="1">NSJ-65</strain>
    </source>
</reference>
<organism evidence="1 2">
    <name type="scientific">Neobittarella massiliensis</name>
    <name type="common">ex Bilen et al. 2018</name>
    <dbReference type="NCBI Taxonomy" id="2041842"/>
    <lineage>
        <taxon>Bacteria</taxon>
        <taxon>Bacillati</taxon>
        <taxon>Bacillota</taxon>
        <taxon>Clostridia</taxon>
        <taxon>Eubacteriales</taxon>
        <taxon>Oscillospiraceae</taxon>
        <taxon>Neobittarella (ex Bilen et al. 2018)</taxon>
    </lineage>
</organism>
<keyword evidence="2" id="KW-1185">Reference proteome</keyword>
<proteinExistence type="predicted"/>
<comment type="caution">
    <text evidence="1">The sequence shown here is derived from an EMBL/GenBank/DDBJ whole genome shotgun (WGS) entry which is preliminary data.</text>
</comment>
<evidence type="ECO:0000313" key="2">
    <source>
        <dbReference type="Proteomes" id="UP000597668"/>
    </source>
</evidence>
<dbReference type="RefSeq" id="WP_186488636.1">
    <property type="nucleotide sequence ID" value="NZ_JACOGI010000003.1"/>
</dbReference>
<protein>
    <submittedName>
        <fullName evidence="1">XRE family transcriptional regulator</fullName>
    </submittedName>
</protein>
<evidence type="ECO:0000313" key="1">
    <source>
        <dbReference type="EMBL" id="MBC3517189.1"/>
    </source>
</evidence>
<name>A0A8J6LUU7_9FIRM</name>
<dbReference type="AlphaFoldDB" id="A0A8J6LUU7"/>